<name>A0ABN6I3A1_9HELI</name>
<gene>
    <name evidence="1" type="ORF">NHP190003_13440</name>
</gene>
<proteinExistence type="predicted"/>
<protein>
    <submittedName>
        <fullName evidence="1">Uncharacterized protein</fullName>
    </submittedName>
</protein>
<evidence type="ECO:0000313" key="2">
    <source>
        <dbReference type="Proteomes" id="UP000826775"/>
    </source>
</evidence>
<accession>A0ABN6I3A1</accession>
<reference evidence="1 2" key="1">
    <citation type="submission" date="2021-07" db="EMBL/GenBank/DDBJ databases">
        <title>Novel Helicobacter sp. Isolated from a dog.</title>
        <authorList>
            <person name="Rimbara E."/>
            <person name="Suzuki M."/>
        </authorList>
    </citation>
    <scope>NUCLEOTIDE SEQUENCE [LARGE SCALE GENOMIC DNA]</scope>
    <source>
        <strain evidence="2">NHP19-003</strain>
    </source>
</reference>
<sequence>MELGLDFRPFSFVDYEGAVCLQYLEGTSSARVDAQNLQDFEAFLNGLDSITILALFFRAFAGCDLAPLLAVVFSNKLALVGNALYQQGLYVLPILYAQHAQDEPWFSQSKWDLARLAINDYLENGLGWHASMLHLMDPQAAQGPAGVALESKMATIASRFGVFCKHHIKPLDGAKAYGAQLCADPQNLPLQMSSCTLDEAVMIRAKMLGPAKVVDQLRAQILKSFEEVDRQQGVVVSLMGAHRVFDLGVLFGMAQRLFFQREVLSACPPITPDFVQTASVGGVFAGNDLQVPLDDATTRAVLSGFRAWLSWADLSLVGLDKIDIM</sequence>
<dbReference type="Proteomes" id="UP000826775">
    <property type="component" value="Chromosome"/>
</dbReference>
<keyword evidence="2" id="KW-1185">Reference proteome</keyword>
<evidence type="ECO:0000313" key="1">
    <source>
        <dbReference type="EMBL" id="BCZ18062.1"/>
    </source>
</evidence>
<organism evidence="1 2">
    <name type="scientific">Helicobacter gastrocanis</name>
    <dbReference type="NCBI Taxonomy" id="2849641"/>
    <lineage>
        <taxon>Bacteria</taxon>
        <taxon>Pseudomonadati</taxon>
        <taxon>Campylobacterota</taxon>
        <taxon>Epsilonproteobacteria</taxon>
        <taxon>Campylobacterales</taxon>
        <taxon>Helicobacteraceae</taxon>
        <taxon>Helicobacter</taxon>
    </lineage>
</organism>
<dbReference type="EMBL" id="AP024814">
    <property type="protein sequence ID" value="BCZ18062.1"/>
    <property type="molecule type" value="Genomic_DNA"/>
</dbReference>